<comment type="caution">
    <text evidence="4">The sequence shown here is derived from an EMBL/GenBank/DDBJ whole genome shotgun (WGS) entry which is preliminary data.</text>
</comment>
<sequence length="144" mass="16149">MATSVKTLLESKKIKQILSVKPDTTVYDALFIMAENNVGALLVMENDKLVGIFSERDYARKGIIKDRKAKSTPMSEVMTANVFTVKPEMNIVDCMELMSSKKFRHLPVVVEDKVIGVLSVGDIVTALIVEQRQHIRFLESYIAS</sequence>
<dbReference type="PANTHER" id="PTHR43080:SF2">
    <property type="entry name" value="CBS DOMAIN-CONTAINING PROTEIN"/>
    <property type="match status" value="1"/>
</dbReference>
<dbReference type="CDD" id="cd04623">
    <property type="entry name" value="CBS_pair_bac_euk"/>
    <property type="match status" value="1"/>
</dbReference>
<dbReference type="InterPro" id="IPR046342">
    <property type="entry name" value="CBS_dom_sf"/>
</dbReference>
<accession>A0ABV7Z180</accession>
<dbReference type="Gene3D" id="3.10.580.10">
    <property type="entry name" value="CBS-domain"/>
    <property type="match status" value="1"/>
</dbReference>
<name>A0ABV7Z180_9BACT</name>
<dbReference type="Pfam" id="PF00571">
    <property type="entry name" value="CBS"/>
    <property type="match status" value="2"/>
</dbReference>
<dbReference type="SUPFAM" id="SSF54631">
    <property type="entry name" value="CBS-domain pair"/>
    <property type="match status" value="1"/>
</dbReference>
<dbReference type="PROSITE" id="PS51371">
    <property type="entry name" value="CBS"/>
    <property type="match status" value="2"/>
</dbReference>
<dbReference type="EMBL" id="JBHRYQ010000001">
    <property type="protein sequence ID" value="MFC3812882.1"/>
    <property type="molecule type" value="Genomic_DNA"/>
</dbReference>
<proteinExistence type="predicted"/>
<evidence type="ECO:0000256" key="2">
    <source>
        <dbReference type="PROSITE-ProRule" id="PRU00703"/>
    </source>
</evidence>
<feature type="domain" description="CBS" evidence="3">
    <location>
        <begin position="13"/>
        <end position="69"/>
    </location>
</feature>
<dbReference type="InterPro" id="IPR000644">
    <property type="entry name" value="CBS_dom"/>
</dbReference>
<evidence type="ECO:0000259" key="3">
    <source>
        <dbReference type="PROSITE" id="PS51371"/>
    </source>
</evidence>
<dbReference type="PANTHER" id="PTHR43080">
    <property type="entry name" value="CBS DOMAIN-CONTAINING PROTEIN CBSX3, MITOCHONDRIAL"/>
    <property type="match status" value="1"/>
</dbReference>
<evidence type="ECO:0000313" key="4">
    <source>
        <dbReference type="EMBL" id="MFC3812882.1"/>
    </source>
</evidence>
<dbReference type="Proteomes" id="UP001595616">
    <property type="component" value="Unassembled WGS sequence"/>
</dbReference>
<dbReference type="SMART" id="SM00116">
    <property type="entry name" value="CBS"/>
    <property type="match status" value="2"/>
</dbReference>
<evidence type="ECO:0000256" key="1">
    <source>
        <dbReference type="ARBA" id="ARBA00023122"/>
    </source>
</evidence>
<evidence type="ECO:0000313" key="5">
    <source>
        <dbReference type="Proteomes" id="UP001595616"/>
    </source>
</evidence>
<protein>
    <submittedName>
        <fullName evidence="4">CBS domain-containing protein</fullName>
    </submittedName>
</protein>
<organism evidence="4 5">
    <name type="scientific">Lacihabitans lacunae</name>
    <dbReference type="NCBI Taxonomy" id="1028214"/>
    <lineage>
        <taxon>Bacteria</taxon>
        <taxon>Pseudomonadati</taxon>
        <taxon>Bacteroidota</taxon>
        <taxon>Cytophagia</taxon>
        <taxon>Cytophagales</taxon>
        <taxon>Leadbetterellaceae</taxon>
        <taxon>Lacihabitans</taxon>
    </lineage>
</organism>
<dbReference type="RefSeq" id="WP_379839788.1">
    <property type="nucleotide sequence ID" value="NZ_JBHRYQ010000001.1"/>
</dbReference>
<dbReference type="InterPro" id="IPR051257">
    <property type="entry name" value="Diverse_CBS-Domain"/>
</dbReference>
<reference evidence="5" key="1">
    <citation type="journal article" date="2019" name="Int. J. Syst. Evol. Microbiol.">
        <title>The Global Catalogue of Microorganisms (GCM) 10K type strain sequencing project: providing services to taxonomists for standard genome sequencing and annotation.</title>
        <authorList>
            <consortium name="The Broad Institute Genomics Platform"/>
            <consortium name="The Broad Institute Genome Sequencing Center for Infectious Disease"/>
            <person name="Wu L."/>
            <person name="Ma J."/>
        </authorList>
    </citation>
    <scope>NUCLEOTIDE SEQUENCE [LARGE SCALE GENOMIC DNA]</scope>
    <source>
        <strain evidence="5">CECT 7956</strain>
    </source>
</reference>
<gene>
    <name evidence="4" type="ORF">ACFOOI_19620</name>
</gene>
<dbReference type="InterPro" id="IPR044725">
    <property type="entry name" value="CBSX3_CBS_dom"/>
</dbReference>
<keyword evidence="5" id="KW-1185">Reference proteome</keyword>
<keyword evidence="1 2" id="KW-0129">CBS domain</keyword>
<feature type="domain" description="CBS" evidence="3">
    <location>
        <begin position="78"/>
        <end position="134"/>
    </location>
</feature>